<protein>
    <submittedName>
        <fullName evidence="7">Uncharacterized protein</fullName>
    </submittedName>
</protein>
<dbReference type="InterPro" id="IPR024096">
    <property type="entry name" value="NO_sig/Golgi_transp_ligand-bd"/>
</dbReference>
<proteinExistence type="predicted"/>
<dbReference type="SUPFAM" id="SSF111126">
    <property type="entry name" value="Ligand-binding domain in the NO signalling and Golgi transport"/>
    <property type="match status" value="1"/>
</dbReference>
<keyword evidence="4" id="KW-0256">Endoplasmic reticulum</keyword>
<gene>
    <name evidence="7" type="primary">LOC107816162</name>
</gene>
<dbReference type="GO" id="GO:0048193">
    <property type="term" value="P:Golgi vesicle transport"/>
    <property type="evidence" value="ECO:0007669"/>
    <property type="project" value="InterPro"/>
</dbReference>
<keyword evidence="6" id="KW-0333">Golgi apparatus</keyword>
<dbReference type="STRING" id="4097.A0A1S4C873"/>
<evidence type="ECO:0000256" key="2">
    <source>
        <dbReference type="ARBA" id="ARBA00004555"/>
    </source>
</evidence>
<dbReference type="GO" id="GO:0030008">
    <property type="term" value="C:TRAPP complex"/>
    <property type="evidence" value="ECO:0007669"/>
    <property type="project" value="InterPro"/>
</dbReference>
<keyword evidence="5" id="KW-0931">ER-Golgi transport</keyword>
<organism evidence="7">
    <name type="scientific">Nicotiana tabacum</name>
    <name type="common">Common tobacco</name>
    <dbReference type="NCBI Taxonomy" id="4097"/>
    <lineage>
        <taxon>Eukaryota</taxon>
        <taxon>Viridiplantae</taxon>
        <taxon>Streptophyta</taxon>
        <taxon>Embryophyta</taxon>
        <taxon>Tracheophyta</taxon>
        <taxon>Spermatophyta</taxon>
        <taxon>Magnoliopsida</taxon>
        <taxon>eudicotyledons</taxon>
        <taxon>Gunneridae</taxon>
        <taxon>Pentapetalae</taxon>
        <taxon>asterids</taxon>
        <taxon>lamiids</taxon>
        <taxon>Solanales</taxon>
        <taxon>Solanaceae</taxon>
        <taxon>Nicotianoideae</taxon>
        <taxon>Nicotianeae</taxon>
        <taxon>Nicotiana</taxon>
    </lineage>
</organism>
<keyword evidence="3" id="KW-0813">Transport</keyword>
<reference evidence="7" key="1">
    <citation type="submission" date="2025-08" db="UniProtKB">
        <authorList>
            <consortium name="RefSeq"/>
        </authorList>
    </citation>
    <scope>IDENTIFICATION</scope>
</reference>
<dbReference type="OrthoDB" id="10254842at2759"/>
<dbReference type="AlphaFoldDB" id="A0A1S4C873"/>
<dbReference type="InterPro" id="IPR016696">
    <property type="entry name" value="TRAPP-I_su5"/>
</dbReference>
<name>A0A1S4C873_TOBAC</name>
<evidence type="ECO:0000256" key="1">
    <source>
        <dbReference type="ARBA" id="ARBA00004240"/>
    </source>
</evidence>
<dbReference type="PANTHER" id="PTHR20902">
    <property type="entry name" value="41-2 PROTEIN ANTIGEN-RELATED"/>
    <property type="match status" value="1"/>
</dbReference>
<dbReference type="PANTHER" id="PTHR20902:SF0">
    <property type="entry name" value="TRAFFICKING PROTEIN PARTICLE COMPLEX SUBUNIT 5"/>
    <property type="match status" value="1"/>
</dbReference>
<evidence type="ECO:0000256" key="5">
    <source>
        <dbReference type="ARBA" id="ARBA00022892"/>
    </source>
</evidence>
<accession>A0A1S4C873</accession>
<evidence type="ECO:0000313" key="7">
    <source>
        <dbReference type="RefSeq" id="XP_016497335.1"/>
    </source>
</evidence>
<dbReference type="KEGG" id="nta:107816162"/>
<dbReference type="RefSeq" id="XP_016497335.1">
    <property type="nucleotide sequence ID" value="XM_016641849.1"/>
</dbReference>
<evidence type="ECO:0000256" key="4">
    <source>
        <dbReference type="ARBA" id="ARBA00022824"/>
    </source>
</evidence>
<dbReference type="PaxDb" id="4097-A0A1S4C873"/>
<evidence type="ECO:0000256" key="6">
    <source>
        <dbReference type="ARBA" id="ARBA00023034"/>
    </source>
</evidence>
<dbReference type="Gene3D" id="3.30.1380.20">
    <property type="entry name" value="Trafficking protein particle complex subunit 3"/>
    <property type="match status" value="1"/>
</dbReference>
<evidence type="ECO:0000256" key="3">
    <source>
        <dbReference type="ARBA" id="ARBA00022448"/>
    </source>
</evidence>
<comment type="subcellular location">
    <subcellularLocation>
        <location evidence="1">Endoplasmic reticulum</location>
    </subcellularLocation>
    <subcellularLocation>
        <location evidence="2">Golgi apparatus</location>
    </subcellularLocation>
</comment>
<sequence length="135" mass="15411">MPRRIPDYPDAYAGRNGLSTLNLSSQEARLSPGASLKHVEPFALLSRRFSVVIRVQKAKRWGEGSRTSNRPGHINNSRCRKRFEIPLQDSLEKGTEHEDEYMISEKELLVNRFISITKDMGAFKCRAFVALTTMQ</sequence>
<dbReference type="GO" id="GO:0005794">
    <property type="term" value="C:Golgi apparatus"/>
    <property type="evidence" value="ECO:0007669"/>
    <property type="project" value="UniProtKB-SubCell"/>
</dbReference>
<dbReference type="GO" id="GO:0005783">
    <property type="term" value="C:endoplasmic reticulum"/>
    <property type="evidence" value="ECO:0007669"/>
    <property type="project" value="UniProtKB-SubCell"/>
</dbReference>